<organism evidence="2 3">
    <name type="scientific">Staphylococcus simiae CCM 7213 = CCUG 51256</name>
    <dbReference type="NCBI Taxonomy" id="911238"/>
    <lineage>
        <taxon>Bacteria</taxon>
        <taxon>Bacillati</taxon>
        <taxon>Bacillota</taxon>
        <taxon>Bacilli</taxon>
        <taxon>Bacillales</taxon>
        <taxon>Staphylococcaceae</taxon>
        <taxon>Staphylococcus</taxon>
    </lineage>
</organism>
<gene>
    <name evidence="2" type="ORF">SS7213T_06946</name>
</gene>
<dbReference type="Proteomes" id="UP000005413">
    <property type="component" value="Unassembled WGS sequence"/>
</dbReference>
<dbReference type="Gene3D" id="3.40.630.30">
    <property type="match status" value="1"/>
</dbReference>
<proteinExistence type="predicted"/>
<accession>G5JIU7</accession>
<reference evidence="2 3" key="1">
    <citation type="journal article" date="2012" name="BMC Genomics">
        <title>Comparative genomic analysis of the genus Staphylococcus including Staphylococcus aureus and its newly described sister species Staphylococcus simiae.</title>
        <authorList>
            <person name="Suzuki H."/>
            <person name="Lefebure T."/>
            <person name="Pavinski Bitar P."/>
            <person name="Stanhope M.J."/>
        </authorList>
    </citation>
    <scope>NUCLEOTIDE SEQUENCE [LARGE SCALE GENOMIC DNA]</scope>
    <source>
        <strain evidence="2 3">CCM 7213</strain>
    </source>
</reference>
<dbReference type="InterPro" id="IPR016181">
    <property type="entry name" value="Acyl_CoA_acyltransferase"/>
</dbReference>
<comment type="caution">
    <text evidence="2">The sequence shown here is derived from an EMBL/GenBank/DDBJ whole genome shotgun (WGS) entry which is preliminary data.</text>
</comment>
<feature type="domain" description="N-acetyltransferase" evidence="1">
    <location>
        <begin position="3"/>
        <end position="164"/>
    </location>
</feature>
<dbReference type="GO" id="GO:0016747">
    <property type="term" value="F:acyltransferase activity, transferring groups other than amino-acyl groups"/>
    <property type="evidence" value="ECO:0007669"/>
    <property type="project" value="InterPro"/>
</dbReference>
<dbReference type="InterPro" id="IPR000182">
    <property type="entry name" value="GNAT_dom"/>
</dbReference>
<dbReference type="CDD" id="cd04301">
    <property type="entry name" value="NAT_SF"/>
    <property type="match status" value="1"/>
</dbReference>
<dbReference type="RefSeq" id="WP_002463957.1">
    <property type="nucleotide sequence ID" value="NZ_AEUN01000415.1"/>
</dbReference>
<evidence type="ECO:0000259" key="1">
    <source>
        <dbReference type="PROSITE" id="PS51186"/>
    </source>
</evidence>
<dbReference type="AlphaFoldDB" id="G5JIU7"/>
<dbReference type="OrthoDB" id="9773249at2"/>
<evidence type="ECO:0000313" key="3">
    <source>
        <dbReference type="Proteomes" id="UP000005413"/>
    </source>
</evidence>
<dbReference type="PATRIC" id="fig|911238.3.peg.1191"/>
<dbReference type="PROSITE" id="PS51186">
    <property type="entry name" value="GNAT"/>
    <property type="match status" value="1"/>
</dbReference>
<dbReference type="SUPFAM" id="SSF55729">
    <property type="entry name" value="Acyl-CoA N-acyltransferases (Nat)"/>
    <property type="match status" value="1"/>
</dbReference>
<name>G5JIU7_9STAP</name>
<sequence>MAYIIRKVSIKDVESFIAMLTKIYDDSPYMFYTPGEYDPSETSAIKQLEEYITSPSKVIYVAESDNQLVGFAFVNTQPFQRIKHIAKINLGVKMLYQRQGIGQALMDEIIAWSLNNHIHRLEATVPIDNQSALNLFKSSDFQIEGVLQDTLFINGKYYNEYMMAKIV</sequence>
<protein>
    <submittedName>
        <fullName evidence="2">Acetyltransferase</fullName>
    </submittedName>
</protein>
<dbReference type="Pfam" id="PF00583">
    <property type="entry name" value="Acetyltransf_1"/>
    <property type="match status" value="1"/>
</dbReference>
<dbReference type="EMBL" id="AEUN01000415">
    <property type="protein sequence ID" value="EHJ07902.1"/>
    <property type="molecule type" value="Genomic_DNA"/>
</dbReference>
<keyword evidence="3" id="KW-1185">Reference proteome</keyword>
<keyword evidence="2" id="KW-0808">Transferase</keyword>
<dbReference type="PANTHER" id="PTHR43072">
    <property type="entry name" value="N-ACETYLTRANSFERASE"/>
    <property type="match status" value="1"/>
</dbReference>
<evidence type="ECO:0000313" key="2">
    <source>
        <dbReference type="EMBL" id="EHJ07902.1"/>
    </source>
</evidence>